<comment type="caution">
    <text evidence="2">The sequence shown here is derived from an EMBL/GenBank/DDBJ whole genome shotgun (WGS) entry which is preliminary data.</text>
</comment>
<name>A0AAN7WIL8_9PEZI</name>
<gene>
    <name evidence="2" type="primary">KLHL5</name>
    <name evidence="2" type="ORF">LTR97_000184</name>
</gene>
<dbReference type="InterPro" id="IPR000210">
    <property type="entry name" value="BTB/POZ_dom"/>
</dbReference>
<dbReference type="AlphaFoldDB" id="A0AAN7WIL8"/>
<feature type="domain" description="BTB" evidence="1">
    <location>
        <begin position="36"/>
        <end position="103"/>
    </location>
</feature>
<evidence type="ECO:0000313" key="2">
    <source>
        <dbReference type="EMBL" id="KAK5707646.1"/>
    </source>
</evidence>
<evidence type="ECO:0000259" key="1">
    <source>
        <dbReference type="PROSITE" id="PS50097"/>
    </source>
</evidence>
<dbReference type="Gene3D" id="3.30.710.10">
    <property type="entry name" value="Potassium Channel Kv1.1, Chain A"/>
    <property type="match status" value="1"/>
</dbReference>
<organism evidence="2 3">
    <name type="scientific">Elasticomyces elasticus</name>
    <dbReference type="NCBI Taxonomy" id="574655"/>
    <lineage>
        <taxon>Eukaryota</taxon>
        <taxon>Fungi</taxon>
        <taxon>Dikarya</taxon>
        <taxon>Ascomycota</taxon>
        <taxon>Pezizomycotina</taxon>
        <taxon>Dothideomycetes</taxon>
        <taxon>Dothideomycetidae</taxon>
        <taxon>Mycosphaerellales</taxon>
        <taxon>Teratosphaeriaceae</taxon>
        <taxon>Elasticomyces</taxon>
    </lineage>
</organism>
<evidence type="ECO:0000313" key="3">
    <source>
        <dbReference type="Proteomes" id="UP001310594"/>
    </source>
</evidence>
<dbReference type="PANTHER" id="PTHR24413">
    <property type="entry name" value="SPECKLE-TYPE POZ PROTEIN"/>
    <property type="match status" value="1"/>
</dbReference>
<dbReference type="CDD" id="cd18186">
    <property type="entry name" value="BTB_POZ_ZBTB_KLHL-like"/>
    <property type="match status" value="1"/>
</dbReference>
<protein>
    <submittedName>
        <fullName evidence="2">Kelch-like protein 5</fullName>
    </submittedName>
</protein>
<dbReference type="Pfam" id="PF00651">
    <property type="entry name" value="BTB"/>
    <property type="match status" value="1"/>
</dbReference>
<dbReference type="Proteomes" id="UP001310594">
    <property type="component" value="Unassembled WGS sequence"/>
</dbReference>
<reference evidence="2" key="1">
    <citation type="submission" date="2023-08" db="EMBL/GenBank/DDBJ databases">
        <title>Black Yeasts Isolated from many extreme environments.</title>
        <authorList>
            <person name="Coleine C."/>
            <person name="Stajich J.E."/>
            <person name="Selbmann L."/>
        </authorList>
    </citation>
    <scope>NUCLEOTIDE SEQUENCE</scope>
    <source>
        <strain evidence="2">CCFEE 5810</strain>
    </source>
</reference>
<dbReference type="SMART" id="SM00225">
    <property type="entry name" value="BTB"/>
    <property type="match status" value="1"/>
</dbReference>
<dbReference type="PROSITE" id="PS50097">
    <property type="entry name" value="BTB"/>
    <property type="match status" value="1"/>
</dbReference>
<dbReference type="EMBL" id="JAVRQU010000001">
    <property type="protein sequence ID" value="KAK5707646.1"/>
    <property type="molecule type" value="Genomic_DNA"/>
</dbReference>
<dbReference type="SUPFAM" id="SSF54695">
    <property type="entry name" value="POZ domain"/>
    <property type="match status" value="1"/>
</dbReference>
<accession>A0AAN7WIL8</accession>
<proteinExistence type="predicted"/>
<dbReference type="InterPro" id="IPR011333">
    <property type="entry name" value="SKP1/BTB/POZ_sf"/>
</dbReference>
<sequence length="239" mass="27063">MPTLSRMEPSAASPALKGPVERHYHAKCFFSSSNLSNVKIRFGGKNVDAHKIILARGSRYFERIFAGDGMVQYGRTVDLDDIDTEAAKGLLAWTYDTEYQLKDRYIDKAGLTYVPKTTVEAQQYAVYLIDLYVAANTYEVSKLAALVELRVDRVFGDVICETCYGERAGAHASEVASRLYTDRGLVKQGLHDLRRIFVNHFEHEYRTQVDVSLLEEMLLDCPGLAVDMLRRLAKRDESH</sequence>